<evidence type="ECO:0000259" key="2">
    <source>
        <dbReference type="Pfam" id="PF20921"/>
    </source>
</evidence>
<evidence type="ECO:0000313" key="3">
    <source>
        <dbReference type="EMBL" id="MCD1655305.1"/>
    </source>
</evidence>
<gene>
    <name evidence="3" type="ORF">K7J14_11435</name>
</gene>
<dbReference type="Proteomes" id="UP001198163">
    <property type="component" value="Unassembled WGS sequence"/>
</dbReference>
<dbReference type="Gene3D" id="3.40.140.40">
    <property type="entry name" value="Domain of unknown function (DUF1846), C-terminal subdomain"/>
    <property type="match status" value="1"/>
</dbReference>
<sequence>MGQTVGFDNEKYISEQASYIRDRMRNFDGRLYIEFGGKLLADLHASRVLPGYDPNVKARLLKELQSDAEIIVCIHAGAIEERKMRADYGITYDTEAMRLIDDLGEWGLTVSSVVITRWQGEPAAKAFMTKLQNRGIHVYTHKPTRGYPTDIDMIVSDEGYGVNPRIEVTKPLVVVTGPGPGSGKMATCLSQIYHDTRLGQRALYAKFETFPIWSLPLKHPVNIAYEAATLDLHDANLIDPFHLEATGETAVNYNRDVESFPILRAILARIRGGENVYRSPTEMGVNRAGFAIVNDEVCREAAKQEVVRRYLRCVSEYAVGVADKAQFEKADLLMKELSLTPEYRKVVPEARKAAENALKAAESGLNDERKNLAVFCGAAIELPSGEIITGKNSTLLHAATAAILNATKYLAGVPDDIPLLSPLVIESIAKLKREVLHRKNASLDVDEMLIALSIGSALTPMVQVCVDTLPSLRGCKMHLTHVPTPGDEAGLRKLGINLTADTLFASKRLFEE</sequence>
<name>A0AAE3EJ99_9SPIR</name>
<feature type="domain" description="DUF1846" evidence="1">
    <location>
        <begin position="5"/>
        <end position="337"/>
    </location>
</feature>
<proteinExistence type="predicted"/>
<evidence type="ECO:0000313" key="4">
    <source>
        <dbReference type="Proteomes" id="UP001198163"/>
    </source>
</evidence>
<dbReference type="AlphaFoldDB" id="A0AAE3EJ99"/>
<dbReference type="Pfam" id="PF20921">
    <property type="entry name" value="DUF1846_C"/>
    <property type="match status" value="1"/>
</dbReference>
<dbReference type="Gene3D" id="1.20.1570.10">
    <property type="entry name" value="dip2346 domain like"/>
    <property type="match status" value="1"/>
</dbReference>
<protein>
    <submittedName>
        <fullName evidence="3">DUF1846 domain-containing protein</fullName>
    </submittedName>
</protein>
<dbReference type="InterPro" id="IPR048496">
    <property type="entry name" value="DUF1846_N"/>
</dbReference>
<dbReference type="NCBIfam" id="NF010184">
    <property type="entry name" value="PRK13663.1"/>
    <property type="match status" value="1"/>
</dbReference>
<dbReference type="RefSeq" id="WP_230756269.1">
    <property type="nucleotide sequence ID" value="NZ_JAINWA010000003.1"/>
</dbReference>
<dbReference type="Gene3D" id="3.10.630.10">
    <property type="entry name" value="dip2346 domain like"/>
    <property type="match status" value="1"/>
</dbReference>
<dbReference type="Pfam" id="PF08903">
    <property type="entry name" value="DUF1846"/>
    <property type="match status" value="1"/>
</dbReference>
<dbReference type="InterPro" id="IPR048441">
    <property type="entry name" value="DUF1846_C"/>
</dbReference>
<organism evidence="3 4">
    <name type="scientific">Teretinema zuelzerae</name>
    <dbReference type="NCBI Taxonomy" id="156"/>
    <lineage>
        <taxon>Bacteria</taxon>
        <taxon>Pseudomonadati</taxon>
        <taxon>Spirochaetota</taxon>
        <taxon>Spirochaetia</taxon>
        <taxon>Spirochaetales</taxon>
        <taxon>Treponemataceae</taxon>
        <taxon>Teretinema</taxon>
    </lineage>
</organism>
<comment type="caution">
    <text evidence="3">The sequence shown here is derived from an EMBL/GenBank/DDBJ whole genome shotgun (WGS) entry which is preliminary data.</text>
</comment>
<accession>A0AAE3EJ99</accession>
<reference evidence="3" key="1">
    <citation type="submission" date="2021-08" db="EMBL/GenBank/DDBJ databases">
        <title>Comparative analyses of Brucepasteria parasyntrophica and Teretinema zuelzerae.</title>
        <authorList>
            <person name="Song Y."/>
            <person name="Brune A."/>
        </authorList>
    </citation>
    <scope>NUCLEOTIDE SEQUENCE</scope>
    <source>
        <strain evidence="3">DSM 1903</strain>
    </source>
</reference>
<keyword evidence="4" id="KW-1185">Reference proteome</keyword>
<evidence type="ECO:0000259" key="1">
    <source>
        <dbReference type="Pfam" id="PF08903"/>
    </source>
</evidence>
<dbReference type="EMBL" id="JAINWA010000003">
    <property type="protein sequence ID" value="MCD1655305.1"/>
    <property type="molecule type" value="Genomic_DNA"/>
</dbReference>
<feature type="domain" description="DUF1846" evidence="2">
    <location>
        <begin position="343"/>
        <end position="510"/>
    </location>
</feature>